<feature type="compositionally biased region" description="Basic and acidic residues" evidence="1">
    <location>
        <begin position="56"/>
        <end position="70"/>
    </location>
</feature>
<name>E1Y705_9BACT</name>
<feature type="non-terminal residue" evidence="2">
    <location>
        <position position="70"/>
    </location>
</feature>
<organism evidence="2">
    <name type="scientific">uncultured sulfate-reducing bacterium</name>
    <dbReference type="NCBI Taxonomy" id="153939"/>
    <lineage>
        <taxon>Bacteria</taxon>
        <taxon>environmental samples</taxon>
    </lineage>
</organism>
<dbReference type="EMBL" id="FR694657">
    <property type="protein sequence ID" value="CBX25528.1"/>
    <property type="molecule type" value="Genomic_DNA"/>
</dbReference>
<proteinExistence type="predicted"/>
<reference evidence="2" key="1">
    <citation type="submission" date="2010-09" db="EMBL/GenBank/DDBJ databases">
        <title>Genetic diversity of sulfate reducing bacteria of Chilika Lake sediments, India through dissimilatory sulfite reductase gene (dsr AB).</title>
        <authorList>
            <person name="Sasi Jyothsna T."/>
            <person name="Rahul K."/>
            <person name="Sasikala C."/>
            <person name="Ramana C.V."/>
        </authorList>
    </citation>
    <scope>NUCLEOTIDE SEQUENCE</scope>
</reference>
<evidence type="ECO:0000313" key="2">
    <source>
        <dbReference type="EMBL" id="CBX25528.1"/>
    </source>
</evidence>
<dbReference type="AlphaFoldDB" id="E1Y705"/>
<accession>E1Y705</accession>
<feature type="region of interest" description="Disordered" evidence="1">
    <location>
        <begin position="1"/>
        <end position="70"/>
    </location>
</feature>
<feature type="non-terminal residue" evidence="2">
    <location>
        <position position="1"/>
    </location>
</feature>
<protein>
    <submittedName>
        <fullName evidence="2">Sulfite reductase</fullName>
    </submittedName>
</protein>
<evidence type="ECO:0000256" key="1">
    <source>
        <dbReference type="SAM" id="MobiDB-lite"/>
    </source>
</evidence>
<gene>
    <name evidence="2" type="primary">dsrAB</name>
</gene>
<sequence>PAPDVPRRGPLPHRAREPALRPVLQDRLPPSALRPVGTPRFGPDQHARLHGRHRAPGHDHPAAGRDLLRA</sequence>